<keyword evidence="2" id="KW-1185">Reference proteome</keyword>
<organism evidence="1 2">
    <name type="scientific">Sulfolobales Beppu filamentous virus 2</name>
    <dbReference type="NCBI Taxonomy" id="2493123"/>
    <lineage>
        <taxon>Viruses</taxon>
        <taxon>Adnaviria</taxon>
        <taxon>Zilligvirae</taxon>
        <taxon>Taleaviricota</taxon>
        <taxon>Tokiviricetes</taxon>
        <taxon>Ligamenvirales</taxon>
        <taxon>Lipothrixviridae</taxon>
        <taxon>Alphalipothrixvirus</taxon>
        <taxon>Alphalipothrixvirus umijigokuense</taxon>
    </lineage>
</organism>
<proteinExistence type="predicted"/>
<protein>
    <submittedName>
        <fullName evidence="1">Uncharacterized protein</fullName>
    </submittedName>
</protein>
<dbReference type="EMBL" id="MK064563">
    <property type="protein sequence ID" value="AZI75777.1"/>
    <property type="molecule type" value="Genomic_DNA"/>
</dbReference>
<accession>A0A3S8NET1</accession>
<gene>
    <name evidence="1" type="ORF">SBFV2_gp10</name>
</gene>
<dbReference type="Proteomes" id="UP000277749">
    <property type="component" value="Segment"/>
</dbReference>
<reference evidence="1 2" key="1">
    <citation type="journal article" date="2018" name="Environ. Microbiol.">
        <title>New archaeal viruses discovered by metagenomic analysis of viral communities in enrichment cultures.</title>
        <authorList>
            <person name="Liu Y."/>
            <person name="Brandt D."/>
            <person name="Ishino S."/>
            <person name="Ishino Y."/>
            <person name="Koonin E.V."/>
            <person name="Kalinowski J."/>
            <person name="Krupovic M."/>
            <person name="Prangishvili D."/>
        </authorList>
    </citation>
    <scope>NUCLEOTIDE SEQUENCE [LARGE SCALE GENOMIC DNA]</scope>
</reference>
<evidence type="ECO:0000313" key="2">
    <source>
        <dbReference type="Proteomes" id="UP000277749"/>
    </source>
</evidence>
<evidence type="ECO:0000313" key="1">
    <source>
        <dbReference type="EMBL" id="AZI75777.1"/>
    </source>
</evidence>
<name>A0A3S8NET1_9VIRU</name>
<sequence>MVACERWEREIKEILEKAEVSVKFKDNRLQFFIKPEIPKECLINVFVRSGYDVVLIEYLMVNRIPMYHIMYAKGDDRICDFYHYQEGSPYYGVYTCFNITSS</sequence>